<dbReference type="STRING" id="1420851.AU255_19105"/>
<keyword evidence="1" id="KW-1133">Transmembrane helix</keyword>
<gene>
    <name evidence="2" type="ORF">AU255_19105</name>
</gene>
<proteinExistence type="predicted"/>
<feature type="transmembrane region" description="Helical" evidence="1">
    <location>
        <begin position="40"/>
        <end position="60"/>
    </location>
</feature>
<dbReference type="OrthoDB" id="5573848at2"/>
<evidence type="ECO:0000256" key="1">
    <source>
        <dbReference type="SAM" id="Phobius"/>
    </source>
</evidence>
<dbReference type="RefSeq" id="WP_080524519.1">
    <property type="nucleotide sequence ID" value="NZ_LPUF01000006.1"/>
</dbReference>
<protein>
    <submittedName>
        <fullName evidence="2">Uncharacterized protein</fullName>
    </submittedName>
</protein>
<organism evidence="2 3">
    <name type="scientific">Methyloprofundus sedimenti</name>
    <dbReference type="NCBI Taxonomy" id="1420851"/>
    <lineage>
        <taxon>Bacteria</taxon>
        <taxon>Pseudomonadati</taxon>
        <taxon>Pseudomonadota</taxon>
        <taxon>Gammaproteobacteria</taxon>
        <taxon>Methylococcales</taxon>
        <taxon>Methylococcaceae</taxon>
        <taxon>Methyloprofundus</taxon>
    </lineage>
</organism>
<keyword evidence="1" id="KW-0812">Transmembrane</keyword>
<dbReference type="AlphaFoldDB" id="A0A1V8M0J4"/>
<keyword evidence="3" id="KW-1185">Reference proteome</keyword>
<comment type="caution">
    <text evidence="2">The sequence shown here is derived from an EMBL/GenBank/DDBJ whole genome shotgun (WGS) entry which is preliminary data.</text>
</comment>
<name>A0A1V8M0J4_9GAMM</name>
<feature type="transmembrane region" description="Helical" evidence="1">
    <location>
        <begin position="6"/>
        <end position="28"/>
    </location>
</feature>
<evidence type="ECO:0000313" key="2">
    <source>
        <dbReference type="EMBL" id="OQK15090.1"/>
    </source>
</evidence>
<accession>A0A1V8M0J4</accession>
<dbReference type="Proteomes" id="UP000191980">
    <property type="component" value="Unassembled WGS sequence"/>
</dbReference>
<sequence>MQLAMWESILLGVMALGLIFWMGPGIKVTLQRSKEAPKDWLGALVPIGAVVLFVIFLILMV</sequence>
<keyword evidence="1" id="KW-0472">Membrane</keyword>
<dbReference type="EMBL" id="LPUF01000006">
    <property type="protein sequence ID" value="OQK15090.1"/>
    <property type="molecule type" value="Genomic_DNA"/>
</dbReference>
<evidence type="ECO:0000313" key="3">
    <source>
        <dbReference type="Proteomes" id="UP000191980"/>
    </source>
</evidence>
<reference evidence="2 3" key="1">
    <citation type="submission" date="2015-12" db="EMBL/GenBank/DDBJ databases">
        <authorList>
            <person name="Shamseldin A."/>
            <person name="Moawad H."/>
            <person name="Abd El-Rahim W.M."/>
            <person name="Sadowsky M.J."/>
        </authorList>
    </citation>
    <scope>NUCLEOTIDE SEQUENCE [LARGE SCALE GENOMIC DNA]</scope>
    <source>
        <strain evidence="2 3">WF1</strain>
    </source>
</reference>